<keyword evidence="3" id="KW-1185">Reference proteome</keyword>
<dbReference type="SUPFAM" id="SSF48452">
    <property type="entry name" value="TPR-like"/>
    <property type="match status" value="1"/>
</dbReference>
<feature type="chain" id="PRO_5022880963" evidence="1">
    <location>
        <begin position="23"/>
        <end position="215"/>
    </location>
</feature>
<proteinExistence type="predicted"/>
<dbReference type="Pfam" id="PF14559">
    <property type="entry name" value="TPR_19"/>
    <property type="match status" value="1"/>
</dbReference>
<dbReference type="Gene3D" id="1.25.40.10">
    <property type="entry name" value="Tetratricopeptide repeat domain"/>
    <property type="match status" value="1"/>
</dbReference>
<dbReference type="InterPro" id="IPR011990">
    <property type="entry name" value="TPR-like_helical_dom_sf"/>
</dbReference>
<protein>
    <submittedName>
        <fullName evidence="2">Uncharacterized protein</fullName>
    </submittedName>
</protein>
<dbReference type="RefSeq" id="WP_147904620.1">
    <property type="nucleotide sequence ID" value="NZ_BAAAGC010000005.1"/>
</dbReference>
<evidence type="ECO:0000256" key="1">
    <source>
        <dbReference type="SAM" id="SignalP"/>
    </source>
</evidence>
<sequence>MNRLSKKLALVPVFLLAFATQADVLQDIKPLQDRWAEVNYSMSEEQKEQAFPELVKQANAVVAANPDKAEALIWRGIIKSSYAGVKGGLGAMSLAEESKADLEAALKIDSQALQGSAYTSLGVLYYKVPGWPIGFGSDKNAKKMLEKALSINPQGIDPNYFYAEFLTEERDYKAAMSYIEKAKQAAPRPDRISADQGRLQEIAALEAKVAKKLKR</sequence>
<accession>A0A5C8LT57</accession>
<dbReference type="AlphaFoldDB" id="A0A5C8LT57"/>
<dbReference type="Proteomes" id="UP000321814">
    <property type="component" value="Unassembled WGS sequence"/>
</dbReference>
<evidence type="ECO:0000313" key="3">
    <source>
        <dbReference type="Proteomes" id="UP000321814"/>
    </source>
</evidence>
<dbReference type="OrthoDB" id="9812424at2"/>
<dbReference type="EMBL" id="VRLR01000008">
    <property type="protein sequence ID" value="TXK79867.1"/>
    <property type="molecule type" value="Genomic_DNA"/>
</dbReference>
<comment type="caution">
    <text evidence="2">The sequence shown here is derived from an EMBL/GenBank/DDBJ whole genome shotgun (WGS) entry which is preliminary data.</text>
</comment>
<feature type="signal peptide" evidence="1">
    <location>
        <begin position="1"/>
        <end position="22"/>
    </location>
</feature>
<reference evidence="2 3" key="1">
    <citation type="submission" date="2019-08" db="EMBL/GenBank/DDBJ databases">
        <title>Draft genome analysis of Rheinheimera tangshanensis isolated from the roots of fresh rice plants (Oryza sativa).</title>
        <authorList>
            <person name="Yu Q."/>
            <person name="Qi Y."/>
            <person name="Zhang H."/>
            <person name="Pu J."/>
        </authorList>
    </citation>
    <scope>NUCLEOTIDE SEQUENCE [LARGE SCALE GENOMIC DNA]</scope>
    <source>
        <strain evidence="2 3">JA3-B52</strain>
    </source>
</reference>
<name>A0A5C8LT57_9GAMM</name>
<organism evidence="2 3">
    <name type="scientific">Rheinheimera tangshanensis</name>
    <dbReference type="NCBI Taxonomy" id="400153"/>
    <lineage>
        <taxon>Bacteria</taxon>
        <taxon>Pseudomonadati</taxon>
        <taxon>Pseudomonadota</taxon>
        <taxon>Gammaproteobacteria</taxon>
        <taxon>Chromatiales</taxon>
        <taxon>Chromatiaceae</taxon>
        <taxon>Rheinheimera</taxon>
    </lineage>
</organism>
<gene>
    <name evidence="2" type="ORF">FU839_12385</name>
</gene>
<keyword evidence="1" id="KW-0732">Signal</keyword>
<evidence type="ECO:0000313" key="2">
    <source>
        <dbReference type="EMBL" id="TXK79867.1"/>
    </source>
</evidence>